<evidence type="ECO:0000256" key="5">
    <source>
        <dbReference type="ARBA" id="ARBA00051722"/>
    </source>
</evidence>
<dbReference type="Proteomes" id="UP000830167">
    <property type="component" value="Chromosome"/>
</dbReference>
<dbReference type="InterPro" id="IPR023485">
    <property type="entry name" value="Ptyr_pPase"/>
</dbReference>
<accession>A0ABY4CQ86</accession>
<evidence type="ECO:0000256" key="2">
    <source>
        <dbReference type="ARBA" id="ARBA00013064"/>
    </source>
</evidence>
<protein>
    <recommendedName>
        <fullName evidence="2">protein-tyrosine-phosphatase</fullName>
        <ecNumber evidence="2">3.1.3.48</ecNumber>
    </recommendedName>
</protein>
<dbReference type="PRINTS" id="PR00719">
    <property type="entry name" value="LMWPTPASE"/>
</dbReference>
<evidence type="ECO:0000256" key="4">
    <source>
        <dbReference type="ARBA" id="ARBA00022912"/>
    </source>
</evidence>
<gene>
    <name evidence="7" type="ORF">LSG31_10610</name>
</gene>
<dbReference type="Pfam" id="PF01451">
    <property type="entry name" value="LMWPc"/>
    <property type="match status" value="1"/>
</dbReference>
<sequence>MIHVIFVCKGNICRSPMAEAIFRKKVQDVGLANEISVDSAGTGNWHIGNPPHPGTIEMLKQHSIPHEDLIARQIQPEDLQKFNYIVVMDEQNMAMIRNLGNVRQQMFRLLELVPSIPENNVPDPYYDGQFDRVYEWISLGCDALLEKIQKDHHLDTV</sequence>
<keyword evidence="4" id="KW-0904">Protein phosphatase</keyword>
<keyword evidence="3" id="KW-0378">Hydrolase</keyword>
<dbReference type="PANTHER" id="PTHR11717:SF7">
    <property type="entry name" value="LOW MOLECULAR WEIGHT PHOSPHOTYROSINE PROTEIN PHOSPHATASE"/>
    <property type="match status" value="1"/>
</dbReference>
<evidence type="ECO:0000313" key="8">
    <source>
        <dbReference type="Proteomes" id="UP000830167"/>
    </source>
</evidence>
<evidence type="ECO:0000256" key="3">
    <source>
        <dbReference type="ARBA" id="ARBA00022801"/>
    </source>
</evidence>
<dbReference type="SUPFAM" id="SSF52788">
    <property type="entry name" value="Phosphotyrosine protein phosphatases I"/>
    <property type="match status" value="1"/>
</dbReference>
<evidence type="ECO:0000259" key="6">
    <source>
        <dbReference type="SMART" id="SM00226"/>
    </source>
</evidence>
<evidence type="ECO:0000313" key="7">
    <source>
        <dbReference type="EMBL" id="UOF92558.1"/>
    </source>
</evidence>
<dbReference type="InterPro" id="IPR036196">
    <property type="entry name" value="Ptyr_pPase_sf"/>
</dbReference>
<comment type="similarity">
    <text evidence="1">Belongs to the low molecular weight phosphotyrosine protein phosphatase family.</text>
</comment>
<dbReference type="InterPro" id="IPR017867">
    <property type="entry name" value="Tyr_phospatase_low_mol_wt"/>
</dbReference>
<dbReference type="CDD" id="cd16343">
    <property type="entry name" value="LMWPTP"/>
    <property type="match status" value="1"/>
</dbReference>
<dbReference type="Gene3D" id="3.40.50.2300">
    <property type="match status" value="1"/>
</dbReference>
<comment type="catalytic activity">
    <reaction evidence="5">
        <text>O-phospho-L-tyrosyl-[protein] + H2O = L-tyrosyl-[protein] + phosphate</text>
        <dbReference type="Rhea" id="RHEA:10684"/>
        <dbReference type="Rhea" id="RHEA-COMP:10136"/>
        <dbReference type="Rhea" id="RHEA-COMP:20101"/>
        <dbReference type="ChEBI" id="CHEBI:15377"/>
        <dbReference type="ChEBI" id="CHEBI:43474"/>
        <dbReference type="ChEBI" id="CHEBI:46858"/>
        <dbReference type="ChEBI" id="CHEBI:61978"/>
        <dbReference type="EC" id="3.1.3.48"/>
    </reaction>
</comment>
<proteinExistence type="inferred from homology"/>
<dbReference type="EC" id="3.1.3.48" evidence="2"/>
<dbReference type="PANTHER" id="PTHR11717">
    <property type="entry name" value="LOW MOLECULAR WEIGHT PROTEIN TYROSINE PHOSPHATASE"/>
    <property type="match status" value="1"/>
</dbReference>
<reference evidence="7" key="1">
    <citation type="submission" date="2021-12" db="EMBL/GenBank/DDBJ databases">
        <title>Alicyclobacillaceae gen. nov., sp. nov., isolated from chalcocite enrichment system.</title>
        <authorList>
            <person name="Jiang Z."/>
        </authorList>
    </citation>
    <scope>NUCLEOTIDE SEQUENCE</scope>
    <source>
        <strain evidence="7">MYW30-H2</strain>
    </source>
</reference>
<keyword evidence="8" id="KW-1185">Reference proteome</keyword>
<dbReference type="RefSeq" id="WP_347439229.1">
    <property type="nucleotide sequence ID" value="NZ_CP089291.1"/>
</dbReference>
<name>A0ABY4CQ86_9BACL</name>
<dbReference type="SMART" id="SM00226">
    <property type="entry name" value="LMWPc"/>
    <property type="match status" value="1"/>
</dbReference>
<dbReference type="EMBL" id="CP089291">
    <property type="protein sequence ID" value="UOF92558.1"/>
    <property type="molecule type" value="Genomic_DNA"/>
</dbReference>
<feature type="domain" description="Phosphotyrosine protein phosphatase I" evidence="6">
    <location>
        <begin position="2"/>
        <end position="147"/>
    </location>
</feature>
<organism evidence="7 8">
    <name type="scientific">Fodinisporobacter ferrooxydans</name>
    <dbReference type="NCBI Taxonomy" id="2901836"/>
    <lineage>
        <taxon>Bacteria</taxon>
        <taxon>Bacillati</taxon>
        <taxon>Bacillota</taxon>
        <taxon>Bacilli</taxon>
        <taxon>Bacillales</taxon>
        <taxon>Alicyclobacillaceae</taxon>
        <taxon>Fodinisporobacter</taxon>
    </lineage>
</organism>
<dbReference type="InterPro" id="IPR050438">
    <property type="entry name" value="LMW_PTPase"/>
</dbReference>
<evidence type="ECO:0000256" key="1">
    <source>
        <dbReference type="ARBA" id="ARBA00011063"/>
    </source>
</evidence>